<reference evidence="7" key="1">
    <citation type="submission" date="2018-06" db="EMBL/GenBank/DDBJ databases">
        <authorList>
            <person name="Zhirakovskaya E."/>
        </authorList>
    </citation>
    <scope>NUCLEOTIDE SEQUENCE</scope>
</reference>
<dbReference type="InterPro" id="IPR036388">
    <property type="entry name" value="WH-like_DNA-bd_sf"/>
</dbReference>
<dbReference type="PANTHER" id="PTHR43133:SF8">
    <property type="entry name" value="RNA POLYMERASE SIGMA FACTOR HI_1459-RELATED"/>
    <property type="match status" value="1"/>
</dbReference>
<sequence length="162" mass="18101">MLKALTAVSKYRGDASVSTWLFAIATRVYSDSLRSIQKEKKLKSHQAVKASMPSHYHNVPENHAERLEIIDCLEKRMEWLPTGYSRILVYREIEGRGIKDIAALENSTPGAIKTRLSRARIALRNVVESQCQVTRAKHDGSVTCAPKKSVLSGKTSHKAAKK</sequence>
<evidence type="ECO:0000256" key="5">
    <source>
        <dbReference type="ARBA" id="ARBA00023163"/>
    </source>
</evidence>
<evidence type="ECO:0000259" key="6">
    <source>
        <dbReference type="Pfam" id="PF08281"/>
    </source>
</evidence>
<evidence type="ECO:0000256" key="3">
    <source>
        <dbReference type="ARBA" id="ARBA00023082"/>
    </source>
</evidence>
<dbReference type="InterPro" id="IPR039425">
    <property type="entry name" value="RNA_pol_sigma-70-like"/>
</dbReference>
<comment type="similarity">
    <text evidence="1">Belongs to the sigma-70 factor family. ECF subfamily.</text>
</comment>
<dbReference type="GO" id="GO:0006352">
    <property type="term" value="P:DNA-templated transcription initiation"/>
    <property type="evidence" value="ECO:0007669"/>
    <property type="project" value="InterPro"/>
</dbReference>
<dbReference type="EMBL" id="UOGC01000093">
    <property type="protein sequence ID" value="VAX19674.1"/>
    <property type="molecule type" value="Genomic_DNA"/>
</dbReference>
<dbReference type="GO" id="GO:0003677">
    <property type="term" value="F:DNA binding"/>
    <property type="evidence" value="ECO:0007669"/>
    <property type="project" value="UniProtKB-KW"/>
</dbReference>
<keyword evidence="3" id="KW-0731">Sigma factor</keyword>
<dbReference type="InterPro" id="IPR013325">
    <property type="entry name" value="RNA_pol_sigma_r2"/>
</dbReference>
<dbReference type="Pfam" id="PF08281">
    <property type="entry name" value="Sigma70_r4_2"/>
    <property type="match status" value="1"/>
</dbReference>
<protein>
    <recommendedName>
        <fullName evidence="6">RNA polymerase sigma factor 70 region 4 type 2 domain-containing protein</fullName>
    </recommendedName>
</protein>
<dbReference type="AlphaFoldDB" id="A0A3B1C6L8"/>
<dbReference type="GO" id="GO:0016987">
    <property type="term" value="F:sigma factor activity"/>
    <property type="evidence" value="ECO:0007669"/>
    <property type="project" value="UniProtKB-KW"/>
</dbReference>
<keyword evidence="4" id="KW-0238">DNA-binding</keyword>
<dbReference type="InterPro" id="IPR013249">
    <property type="entry name" value="RNA_pol_sigma70_r4_t2"/>
</dbReference>
<dbReference type="Gene3D" id="1.10.10.10">
    <property type="entry name" value="Winged helix-like DNA-binding domain superfamily/Winged helix DNA-binding domain"/>
    <property type="match status" value="1"/>
</dbReference>
<accession>A0A3B1C6L8</accession>
<gene>
    <name evidence="7" type="ORF">MNBD_NITROSPINAE01-1586</name>
</gene>
<dbReference type="NCBIfam" id="TIGR02937">
    <property type="entry name" value="sigma70-ECF"/>
    <property type="match status" value="1"/>
</dbReference>
<dbReference type="InterPro" id="IPR013324">
    <property type="entry name" value="RNA_pol_sigma_r3/r4-like"/>
</dbReference>
<dbReference type="PANTHER" id="PTHR43133">
    <property type="entry name" value="RNA POLYMERASE ECF-TYPE SIGMA FACTO"/>
    <property type="match status" value="1"/>
</dbReference>
<keyword evidence="5" id="KW-0804">Transcription</keyword>
<organism evidence="7">
    <name type="scientific">hydrothermal vent metagenome</name>
    <dbReference type="NCBI Taxonomy" id="652676"/>
    <lineage>
        <taxon>unclassified sequences</taxon>
        <taxon>metagenomes</taxon>
        <taxon>ecological metagenomes</taxon>
    </lineage>
</organism>
<evidence type="ECO:0000313" key="7">
    <source>
        <dbReference type="EMBL" id="VAX19674.1"/>
    </source>
</evidence>
<proteinExistence type="inferred from homology"/>
<evidence type="ECO:0000256" key="1">
    <source>
        <dbReference type="ARBA" id="ARBA00010641"/>
    </source>
</evidence>
<keyword evidence="2" id="KW-0805">Transcription regulation</keyword>
<dbReference type="SUPFAM" id="SSF88659">
    <property type="entry name" value="Sigma3 and sigma4 domains of RNA polymerase sigma factors"/>
    <property type="match status" value="1"/>
</dbReference>
<dbReference type="InterPro" id="IPR014284">
    <property type="entry name" value="RNA_pol_sigma-70_dom"/>
</dbReference>
<dbReference type="Gene3D" id="1.10.1740.10">
    <property type="match status" value="1"/>
</dbReference>
<evidence type="ECO:0000256" key="2">
    <source>
        <dbReference type="ARBA" id="ARBA00023015"/>
    </source>
</evidence>
<feature type="domain" description="RNA polymerase sigma factor 70 region 4 type 2" evidence="6">
    <location>
        <begin position="71"/>
        <end position="123"/>
    </location>
</feature>
<dbReference type="SUPFAM" id="SSF88946">
    <property type="entry name" value="Sigma2 domain of RNA polymerase sigma factors"/>
    <property type="match status" value="1"/>
</dbReference>
<name>A0A3B1C6L8_9ZZZZ</name>
<evidence type="ECO:0000256" key="4">
    <source>
        <dbReference type="ARBA" id="ARBA00023125"/>
    </source>
</evidence>